<keyword evidence="2 7" id="KW-0812">Transmembrane</keyword>
<reference evidence="10 11" key="1">
    <citation type="submission" date="2018-05" db="EMBL/GenBank/DDBJ databases">
        <title>Genomic Encyclopedia of Type Strains, Phase IV (KMG-IV): sequencing the most valuable type-strain genomes for metagenomic binning, comparative biology and taxonomic classification.</title>
        <authorList>
            <person name="Goeker M."/>
        </authorList>
    </citation>
    <scope>NUCLEOTIDE SEQUENCE [LARGE SCALE GENOMIC DNA]</scope>
    <source>
        <strain evidence="10 11">DSM 24906</strain>
    </source>
</reference>
<dbReference type="Pfam" id="PF00664">
    <property type="entry name" value="ABC_membrane"/>
    <property type="match status" value="1"/>
</dbReference>
<dbReference type="PANTHER" id="PTHR24221">
    <property type="entry name" value="ATP-BINDING CASSETTE SUB-FAMILY B"/>
    <property type="match status" value="1"/>
</dbReference>
<dbReference type="EMBL" id="QGGI01000001">
    <property type="protein sequence ID" value="PWJ96632.1"/>
    <property type="molecule type" value="Genomic_DNA"/>
</dbReference>
<gene>
    <name evidence="10" type="ORF">C7380_101206</name>
</gene>
<feature type="transmembrane region" description="Helical" evidence="7">
    <location>
        <begin position="64"/>
        <end position="81"/>
    </location>
</feature>
<dbReference type="GO" id="GO:0016887">
    <property type="term" value="F:ATP hydrolysis activity"/>
    <property type="evidence" value="ECO:0007669"/>
    <property type="project" value="InterPro"/>
</dbReference>
<evidence type="ECO:0000259" key="9">
    <source>
        <dbReference type="PROSITE" id="PS50929"/>
    </source>
</evidence>
<feature type="transmembrane region" description="Helical" evidence="7">
    <location>
        <begin position="164"/>
        <end position="182"/>
    </location>
</feature>
<comment type="caution">
    <text evidence="10">The sequence shown here is derived from an EMBL/GenBank/DDBJ whole genome shotgun (WGS) entry which is preliminary data.</text>
</comment>
<dbReference type="RefSeq" id="WP_109603620.1">
    <property type="nucleotide sequence ID" value="NZ_JAMHJO010000001.1"/>
</dbReference>
<evidence type="ECO:0000256" key="2">
    <source>
        <dbReference type="ARBA" id="ARBA00022692"/>
    </source>
</evidence>
<dbReference type="InterPro" id="IPR003439">
    <property type="entry name" value="ABC_transporter-like_ATP-bd"/>
</dbReference>
<feature type="transmembrane region" description="Helical" evidence="7">
    <location>
        <begin position="139"/>
        <end position="158"/>
    </location>
</feature>
<dbReference type="InterPro" id="IPR027417">
    <property type="entry name" value="P-loop_NTPase"/>
</dbReference>
<dbReference type="PROSITE" id="PS00211">
    <property type="entry name" value="ABC_TRANSPORTER_1"/>
    <property type="match status" value="1"/>
</dbReference>
<evidence type="ECO:0000256" key="6">
    <source>
        <dbReference type="ARBA" id="ARBA00023136"/>
    </source>
</evidence>
<dbReference type="FunFam" id="3.40.50.300:FF:001443">
    <property type="entry name" value="ABC transporter, ATP-binding protein"/>
    <property type="match status" value="1"/>
</dbReference>
<dbReference type="GO" id="GO:0005524">
    <property type="term" value="F:ATP binding"/>
    <property type="evidence" value="ECO:0007669"/>
    <property type="project" value="UniProtKB-KW"/>
</dbReference>
<dbReference type="GO" id="GO:0005886">
    <property type="term" value="C:plasma membrane"/>
    <property type="evidence" value="ECO:0007669"/>
    <property type="project" value="UniProtKB-SubCell"/>
</dbReference>
<dbReference type="Pfam" id="PF00005">
    <property type="entry name" value="ABC_tran"/>
    <property type="match status" value="1"/>
</dbReference>
<dbReference type="PANTHER" id="PTHR24221:SF397">
    <property type="entry name" value="ABC TRANSPORTER, ATP-BINDING TRANSMEMBRANE PROTEIN"/>
    <property type="match status" value="1"/>
</dbReference>
<feature type="transmembrane region" description="Helical" evidence="7">
    <location>
        <begin position="254"/>
        <end position="272"/>
    </location>
</feature>
<protein>
    <submittedName>
        <fullName evidence="10">ATP-binding cassette subfamily B protein</fullName>
    </submittedName>
</protein>
<dbReference type="SUPFAM" id="SSF90123">
    <property type="entry name" value="ABC transporter transmembrane region"/>
    <property type="match status" value="1"/>
</dbReference>
<dbReference type="InterPro" id="IPR036640">
    <property type="entry name" value="ABC1_TM_sf"/>
</dbReference>
<keyword evidence="5 7" id="KW-1133">Transmembrane helix</keyword>
<dbReference type="PROSITE" id="PS50929">
    <property type="entry name" value="ABC_TM1F"/>
    <property type="match status" value="1"/>
</dbReference>
<comment type="subcellular location">
    <subcellularLocation>
        <location evidence="1">Cell membrane</location>
        <topology evidence="1">Multi-pass membrane protein</topology>
    </subcellularLocation>
</comment>
<evidence type="ECO:0000256" key="4">
    <source>
        <dbReference type="ARBA" id="ARBA00022840"/>
    </source>
</evidence>
<keyword evidence="11" id="KW-1185">Reference proteome</keyword>
<name>A0AA45HK07_9BACT</name>
<dbReference type="AlphaFoldDB" id="A0AA45HK07"/>
<dbReference type="InterPro" id="IPR039421">
    <property type="entry name" value="Type_1_exporter"/>
</dbReference>
<evidence type="ECO:0000256" key="5">
    <source>
        <dbReference type="ARBA" id="ARBA00022989"/>
    </source>
</evidence>
<dbReference type="Gene3D" id="3.40.50.300">
    <property type="entry name" value="P-loop containing nucleotide triphosphate hydrolases"/>
    <property type="match status" value="1"/>
</dbReference>
<keyword evidence="6 7" id="KW-0472">Membrane</keyword>
<keyword evidence="4 10" id="KW-0067">ATP-binding</keyword>
<dbReference type="PROSITE" id="PS50893">
    <property type="entry name" value="ABC_TRANSPORTER_2"/>
    <property type="match status" value="1"/>
</dbReference>
<dbReference type="SMART" id="SM00382">
    <property type="entry name" value="AAA"/>
    <property type="match status" value="1"/>
</dbReference>
<keyword evidence="3" id="KW-0547">Nucleotide-binding</keyword>
<evidence type="ECO:0000313" key="11">
    <source>
        <dbReference type="Proteomes" id="UP000245921"/>
    </source>
</evidence>
<dbReference type="GO" id="GO:0034040">
    <property type="term" value="F:ATPase-coupled lipid transmembrane transporter activity"/>
    <property type="evidence" value="ECO:0007669"/>
    <property type="project" value="TreeGrafter"/>
</dbReference>
<evidence type="ECO:0000259" key="8">
    <source>
        <dbReference type="PROSITE" id="PS50893"/>
    </source>
</evidence>
<evidence type="ECO:0000256" key="7">
    <source>
        <dbReference type="SAM" id="Phobius"/>
    </source>
</evidence>
<dbReference type="InterPro" id="IPR011527">
    <property type="entry name" value="ABC1_TM_dom"/>
</dbReference>
<feature type="transmembrane region" description="Helical" evidence="7">
    <location>
        <begin position="20"/>
        <end position="44"/>
    </location>
</feature>
<feature type="domain" description="ABC transmembrane type-1" evidence="9">
    <location>
        <begin position="22"/>
        <end position="296"/>
    </location>
</feature>
<sequence>MYNYLKNKFALSNIGTKSLIKGIFLSSLINLCMMLPVGIFIMMINELLNPLIQSNSQFPSILKYLTLIIITLIIMFIVNYFQYSSVYISTYNESENRRIKLAEKLRELPLSFFGKRNVSDLTSILLADCASLEHAFSHAIPQLFGSIISTIIIIIALITMNWKMGLAVLWVLPVSFGIIIISKKIQTRTKALHKKAKLDATEQIQECFENIQDIKAYNITKNYMNDLDRKLDISEKAQIKSEFIMATFVTSSQAILRLGLVTVVLIGSNLLINGQTDFITYLIFLITASRLYDPLSGNLENIAEIFSIELPINRMKEIENYKIQNGKKEYELKNFDIKFENISFSYKKDEPVLKNINFTAKQGEVTALIGPSGCGKSTIAKLAARFWDPDDGKIFLGENDINKIDPESLLKNYTIVFQDVTLFNDSILENIRIGNRNASDQEVKKAAKLAMCDDFINKLPDKYNTIIGENGSSLSGGERQRISIARAFLKNSPIVLLDEATASLDVENETQIQKAISKLIQNKTVIVVAHRMRTIENADKIIVLDDGHIIQEGNSKELLNKNGLFKHMLELQNQSMEWSL</sequence>
<evidence type="ECO:0000256" key="3">
    <source>
        <dbReference type="ARBA" id="ARBA00022741"/>
    </source>
</evidence>
<accession>A0AA45HK07</accession>
<dbReference type="SUPFAM" id="SSF52540">
    <property type="entry name" value="P-loop containing nucleoside triphosphate hydrolases"/>
    <property type="match status" value="1"/>
</dbReference>
<dbReference type="GO" id="GO:0140359">
    <property type="term" value="F:ABC-type transporter activity"/>
    <property type="evidence" value="ECO:0007669"/>
    <property type="project" value="InterPro"/>
</dbReference>
<dbReference type="InterPro" id="IPR003593">
    <property type="entry name" value="AAA+_ATPase"/>
</dbReference>
<organism evidence="10 11">
    <name type="scientific">Oceanotoga teriensis</name>
    <dbReference type="NCBI Taxonomy" id="515440"/>
    <lineage>
        <taxon>Bacteria</taxon>
        <taxon>Thermotogati</taxon>
        <taxon>Thermotogota</taxon>
        <taxon>Thermotogae</taxon>
        <taxon>Petrotogales</taxon>
        <taxon>Petrotogaceae</taxon>
        <taxon>Oceanotoga</taxon>
    </lineage>
</organism>
<evidence type="ECO:0000256" key="1">
    <source>
        <dbReference type="ARBA" id="ARBA00004651"/>
    </source>
</evidence>
<proteinExistence type="predicted"/>
<dbReference type="InterPro" id="IPR017871">
    <property type="entry name" value="ABC_transporter-like_CS"/>
</dbReference>
<feature type="domain" description="ABC transporter" evidence="8">
    <location>
        <begin position="337"/>
        <end position="571"/>
    </location>
</feature>
<evidence type="ECO:0000313" key="10">
    <source>
        <dbReference type="EMBL" id="PWJ96632.1"/>
    </source>
</evidence>
<dbReference type="Proteomes" id="UP000245921">
    <property type="component" value="Unassembled WGS sequence"/>
</dbReference>
<dbReference type="Gene3D" id="1.20.1560.10">
    <property type="entry name" value="ABC transporter type 1, transmembrane domain"/>
    <property type="match status" value="1"/>
</dbReference>